<reference evidence="2 3" key="1">
    <citation type="journal article" date="2019" name="J. Hered.">
        <title>An Improved Genome Assembly for Drosophila navojoa, the Basal Species in the mojavensis Cluster.</title>
        <authorList>
            <person name="Vanderlinde T."/>
            <person name="Dupim E.G."/>
            <person name="Nazario-Yepiz N.O."/>
            <person name="Carvalho A.B."/>
        </authorList>
    </citation>
    <scope>NUCLEOTIDE SEQUENCE [LARGE SCALE GENOMIC DNA]</scope>
    <source>
        <strain evidence="2">Navoj_Jal97</strain>
        <tissue evidence="2">Whole organism</tissue>
    </source>
</reference>
<sequence length="75" mass="8467">MHLRLQQQQQQQWPRRHQQQQQQQAAAVAAAVAAAAAAAQLPHSRLSSSLNASCAHLALGYAKAWPWLWSRRCLW</sequence>
<evidence type="ECO:0000313" key="2">
    <source>
        <dbReference type="EMBL" id="TDG43788.1"/>
    </source>
</evidence>
<proteinExistence type="predicted"/>
<keyword evidence="3" id="KW-1185">Reference proteome</keyword>
<dbReference type="AlphaFoldDB" id="A0A484B516"/>
<dbReference type="EMBL" id="LSRL02000133">
    <property type="protein sequence ID" value="TDG43788.1"/>
    <property type="molecule type" value="Genomic_DNA"/>
</dbReference>
<feature type="region of interest" description="Disordered" evidence="1">
    <location>
        <begin position="1"/>
        <end position="24"/>
    </location>
</feature>
<evidence type="ECO:0000313" key="3">
    <source>
        <dbReference type="Proteomes" id="UP000295192"/>
    </source>
</evidence>
<dbReference type="Proteomes" id="UP000295192">
    <property type="component" value="Unassembled WGS sequence"/>
</dbReference>
<name>A0A484B516_DRONA</name>
<accession>A0A484B516</accession>
<protein>
    <submittedName>
        <fullName evidence="2">Uncharacterized protein</fullName>
    </submittedName>
</protein>
<evidence type="ECO:0000256" key="1">
    <source>
        <dbReference type="SAM" id="MobiDB-lite"/>
    </source>
</evidence>
<comment type="caution">
    <text evidence="2">The sequence shown here is derived from an EMBL/GenBank/DDBJ whole genome shotgun (WGS) entry which is preliminary data.</text>
</comment>
<organism evidence="2 3">
    <name type="scientific">Drosophila navojoa</name>
    <name type="common">Fruit fly</name>
    <dbReference type="NCBI Taxonomy" id="7232"/>
    <lineage>
        <taxon>Eukaryota</taxon>
        <taxon>Metazoa</taxon>
        <taxon>Ecdysozoa</taxon>
        <taxon>Arthropoda</taxon>
        <taxon>Hexapoda</taxon>
        <taxon>Insecta</taxon>
        <taxon>Pterygota</taxon>
        <taxon>Neoptera</taxon>
        <taxon>Endopterygota</taxon>
        <taxon>Diptera</taxon>
        <taxon>Brachycera</taxon>
        <taxon>Muscomorpha</taxon>
        <taxon>Ephydroidea</taxon>
        <taxon>Drosophilidae</taxon>
        <taxon>Drosophila</taxon>
    </lineage>
</organism>
<gene>
    <name evidence="2" type="ORF">AWZ03_009798</name>
</gene>